<gene>
    <name evidence="9" type="ORF">RZN69_20895</name>
</gene>
<keyword evidence="4" id="KW-0732">Signal</keyword>
<evidence type="ECO:0000256" key="3">
    <source>
        <dbReference type="ARBA" id="ARBA00012662"/>
    </source>
</evidence>
<dbReference type="GO" id="GO:0005764">
    <property type="term" value="C:lysosome"/>
    <property type="evidence" value="ECO:0007669"/>
    <property type="project" value="TreeGrafter"/>
</dbReference>
<dbReference type="AlphaFoldDB" id="A0AAQ3QVN3"/>
<dbReference type="Gene3D" id="2.60.40.1180">
    <property type="entry name" value="Golgi alpha-mannosidase II"/>
    <property type="match status" value="1"/>
</dbReference>
<dbReference type="InterPro" id="IPR031919">
    <property type="entry name" value="Fucosidase_C"/>
</dbReference>
<evidence type="ECO:0000313" key="9">
    <source>
        <dbReference type="EMBL" id="WOO41085.1"/>
    </source>
</evidence>
<dbReference type="GO" id="GO:0006004">
    <property type="term" value="P:fucose metabolic process"/>
    <property type="evidence" value="ECO:0007669"/>
    <property type="project" value="InterPro"/>
</dbReference>
<dbReference type="Gene3D" id="3.20.20.80">
    <property type="entry name" value="Glycosidases"/>
    <property type="match status" value="1"/>
</dbReference>
<evidence type="ECO:0000313" key="10">
    <source>
        <dbReference type="Proteomes" id="UP001304300"/>
    </source>
</evidence>
<evidence type="ECO:0000256" key="2">
    <source>
        <dbReference type="ARBA" id="ARBA00007951"/>
    </source>
</evidence>
<dbReference type="PANTHER" id="PTHR10030:SF37">
    <property type="entry name" value="ALPHA-L-FUCOSIDASE-RELATED"/>
    <property type="match status" value="1"/>
</dbReference>
<keyword evidence="6" id="KW-0326">Glycosidase</keyword>
<name>A0AAQ3QVN3_9BACT</name>
<proteinExistence type="inferred from homology"/>
<dbReference type="Pfam" id="PF01120">
    <property type="entry name" value="Alpha_L_fucos"/>
    <property type="match status" value="2"/>
</dbReference>
<dbReference type="KEGG" id="puo:RZN69_20895"/>
<evidence type="ECO:0000256" key="5">
    <source>
        <dbReference type="ARBA" id="ARBA00022801"/>
    </source>
</evidence>
<keyword evidence="5" id="KW-0378">Hydrolase</keyword>
<keyword evidence="10" id="KW-1185">Reference proteome</keyword>
<evidence type="ECO:0000256" key="6">
    <source>
        <dbReference type="ARBA" id="ARBA00023295"/>
    </source>
</evidence>
<dbReference type="EC" id="3.2.1.51" evidence="3"/>
<feature type="domain" description="Glycoside hydrolase family 29 N-terminal" evidence="7">
    <location>
        <begin position="4"/>
        <end position="40"/>
    </location>
</feature>
<dbReference type="GO" id="GO:0016139">
    <property type="term" value="P:glycoside catabolic process"/>
    <property type="evidence" value="ECO:0007669"/>
    <property type="project" value="TreeGrafter"/>
</dbReference>
<comment type="function">
    <text evidence="1">Alpha-L-fucosidase is responsible for hydrolyzing the alpha-1,6-linked fucose joined to the reducing-end N-acetylglucosamine of the carbohydrate moieties of glycoproteins.</text>
</comment>
<reference evidence="9 10" key="1">
    <citation type="submission" date="2023-10" db="EMBL/GenBank/DDBJ databases">
        <title>Rubellicoccus peritrichatus gen. nov., sp. nov., isolated from an algae of coral reef tank.</title>
        <authorList>
            <person name="Luo J."/>
        </authorList>
    </citation>
    <scope>NUCLEOTIDE SEQUENCE [LARGE SCALE GENOMIC DNA]</scope>
    <source>
        <strain evidence="9 10">CR14</strain>
    </source>
</reference>
<protein>
    <recommendedName>
        <fullName evidence="3">alpha-L-fucosidase</fullName>
        <ecNumber evidence="3">3.2.1.51</ecNumber>
    </recommendedName>
</protein>
<dbReference type="RefSeq" id="WP_317833451.1">
    <property type="nucleotide sequence ID" value="NZ_CP136920.1"/>
</dbReference>
<dbReference type="InterPro" id="IPR000933">
    <property type="entry name" value="Glyco_hydro_29"/>
</dbReference>
<dbReference type="PIRSF" id="PIRSF001092">
    <property type="entry name" value="Alpha-L-fucosidase"/>
    <property type="match status" value="1"/>
</dbReference>
<evidence type="ECO:0000259" key="8">
    <source>
        <dbReference type="Pfam" id="PF16757"/>
    </source>
</evidence>
<evidence type="ECO:0000256" key="4">
    <source>
        <dbReference type="ARBA" id="ARBA00022729"/>
    </source>
</evidence>
<dbReference type="Proteomes" id="UP001304300">
    <property type="component" value="Chromosome"/>
</dbReference>
<dbReference type="SUPFAM" id="SSF51445">
    <property type="entry name" value="(Trans)glycosidases"/>
    <property type="match status" value="1"/>
</dbReference>
<dbReference type="InterPro" id="IPR017853">
    <property type="entry name" value="GH"/>
</dbReference>
<dbReference type="SMART" id="SM00812">
    <property type="entry name" value="Alpha_L_fucos"/>
    <property type="match status" value="1"/>
</dbReference>
<accession>A0AAQ3QVN3</accession>
<dbReference type="InterPro" id="IPR013780">
    <property type="entry name" value="Glyco_hydro_b"/>
</dbReference>
<organism evidence="9 10">
    <name type="scientific">Rubellicoccus peritrichatus</name>
    <dbReference type="NCBI Taxonomy" id="3080537"/>
    <lineage>
        <taxon>Bacteria</taxon>
        <taxon>Pseudomonadati</taxon>
        <taxon>Verrucomicrobiota</taxon>
        <taxon>Opitutia</taxon>
        <taxon>Puniceicoccales</taxon>
        <taxon>Cerasicoccaceae</taxon>
        <taxon>Rubellicoccus</taxon>
    </lineage>
</organism>
<sequence length="485" mass="55875">MNKKPSIYEPTWSSLRQHRTPQWMDNSKFGIYTHWTLRTIQLQHDLKYYREGIPLFTAEAFNPVEWAELFQRSGAQFAGPVAWHGTNFVHWDSQHTKWNAAQMGPKMDIVGQLEKEIKKRGMKFLASFHMGGAWFDLPRWEGHEEYLNEEYFGLYGPAHDTDVTGPMHYQVSYEKQQKMSDAYAEQWLRLMKEAVDNYSPDIVWLDCGFGGSLRAELMGFYRNGKLTEQEEIYVSGYRSKYQREFLAHYFNLAEHSEKEVELVYKTHDIPPGIGMWNMENGNIDGLSYQPWMSDVNIIDKGKDAEKYDWFYREGAILKGADYLIPLLIDIVSKNGRMLLNVPPRADGSFPEAAVKTLEAIGDWLEVNNEAIYDTIPWVIYGEGPTEIKEGHYSDEGSSSLFGAEDIRFTVKGNDIYAIVLGWPGEQLKIRSLGSRGKLYDGEVKAVELLGNPGDLNFKQEPYCLTVELPDKQPCDYAYVFKCIVD</sequence>
<dbReference type="EMBL" id="CP136920">
    <property type="protein sequence ID" value="WOO41085.1"/>
    <property type="molecule type" value="Genomic_DNA"/>
</dbReference>
<dbReference type="InterPro" id="IPR016286">
    <property type="entry name" value="FUC_metazoa-typ"/>
</dbReference>
<dbReference type="GO" id="GO:0004560">
    <property type="term" value="F:alpha-L-fucosidase activity"/>
    <property type="evidence" value="ECO:0007669"/>
    <property type="project" value="InterPro"/>
</dbReference>
<feature type="domain" description="Glycoside hydrolase family 29 N-terminal" evidence="7">
    <location>
        <begin position="49"/>
        <end position="369"/>
    </location>
</feature>
<dbReference type="InterPro" id="IPR057739">
    <property type="entry name" value="Glyco_hydro_29_N"/>
</dbReference>
<comment type="similarity">
    <text evidence="2">Belongs to the glycosyl hydrolase 29 family.</text>
</comment>
<feature type="domain" description="Alpha-L-fucosidase C-terminal" evidence="8">
    <location>
        <begin position="404"/>
        <end position="481"/>
    </location>
</feature>
<evidence type="ECO:0000256" key="1">
    <source>
        <dbReference type="ARBA" id="ARBA00004071"/>
    </source>
</evidence>
<evidence type="ECO:0000259" key="7">
    <source>
        <dbReference type="Pfam" id="PF01120"/>
    </source>
</evidence>
<dbReference type="Pfam" id="PF16757">
    <property type="entry name" value="Fucosidase_C"/>
    <property type="match status" value="1"/>
</dbReference>
<dbReference type="PANTHER" id="PTHR10030">
    <property type="entry name" value="ALPHA-L-FUCOSIDASE"/>
    <property type="match status" value="1"/>
</dbReference>